<reference evidence="2 3" key="1">
    <citation type="submission" date="2019-08" db="EMBL/GenBank/DDBJ databases">
        <title>In-depth cultivation of the pig gut microbiome towards novel bacterial diversity and tailored functional studies.</title>
        <authorList>
            <person name="Wylensek D."/>
            <person name="Hitch T.C.A."/>
            <person name="Clavel T."/>
        </authorList>
    </citation>
    <scope>NUCLEOTIDE SEQUENCE [LARGE SCALE GENOMIC DNA]</scope>
    <source>
        <strain evidence="2 3">WCA-389-WT-23D1</strain>
    </source>
</reference>
<sequence>MYRNLDAEMARVKITQAHLARELGITPTTLSLKLNGKSNLSLKECVRIKRILRTDLSIDYLFAEDEKEGNT</sequence>
<proteinExistence type="predicted"/>
<dbReference type="Gene3D" id="1.10.260.40">
    <property type="entry name" value="lambda repressor-like DNA-binding domains"/>
    <property type="match status" value="1"/>
</dbReference>
<dbReference type="Proteomes" id="UP000429958">
    <property type="component" value="Unassembled WGS sequence"/>
</dbReference>
<dbReference type="GO" id="GO:0003677">
    <property type="term" value="F:DNA binding"/>
    <property type="evidence" value="ECO:0007669"/>
    <property type="project" value="InterPro"/>
</dbReference>
<feature type="domain" description="HTH cro/C1-type" evidence="1">
    <location>
        <begin position="13"/>
        <end position="61"/>
    </location>
</feature>
<name>A0A7X2NKL4_9CLOT</name>
<organism evidence="2 3">
    <name type="scientific">Clostridium porci</name>
    <dbReference type="NCBI Taxonomy" id="2605778"/>
    <lineage>
        <taxon>Bacteria</taxon>
        <taxon>Bacillati</taxon>
        <taxon>Bacillota</taxon>
        <taxon>Clostridia</taxon>
        <taxon>Eubacteriales</taxon>
        <taxon>Clostridiaceae</taxon>
        <taxon>Clostridium</taxon>
    </lineage>
</organism>
<evidence type="ECO:0000259" key="1">
    <source>
        <dbReference type="PROSITE" id="PS50943"/>
    </source>
</evidence>
<dbReference type="SUPFAM" id="SSF47413">
    <property type="entry name" value="lambda repressor-like DNA-binding domains"/>
    <property type="match status" value="1"/>
</dbReference>
<dbReference type="RefSeq" id="WP_154472090.1">
    <property type="nucleotide sequence ID" value="NZ_VUMD01000006.1"/>
</dbReference>
<dbReference type="EMBL" id="VUMD01000006">
    <property type="protein sequence ID" value="MSS36646.1"/>
    <property type="molecule type" value="Genomic_DNA"/>
</dbReference>
<evidence type="ECO:0000313" key="3">
    <source>
        <dbReference type="Proteomes" id="UP000429958"/>
    </source>
</evidence>
<dbReference type="CDD" id="cd00093">
    <property type="entry name" value="HTH_XRE"/>
    <property type="match status" value="1"/>
</dbReference>
<accession>A0A7X2NKL4</accession>
<dbReference type="PROSITE" id="PS50943">
    <property type="entry name" value="HTH_CROC1"/>
    <property type="match status" value="1"/>
</dbReference>
<protein>
    <submittedName>
        <fullName evidence="2">Helix-turn-helix domain-containing protein</fullName>
    </submittedName>
</protein>
<evidence type="ECO:0000313" key="2">
    <source>
        <dbReference type="EMBL" id="MSS36646.1"/>
    </source>
</evidence>
<keyword evidence="3" id="KW-1185">Reference proteome</keyword>
<dbReference type="InterPro" id="IPR001387">
    <property type="entry name" value="Cro/C1-type_HTH"/>
</dbReference>
<dbReference type="Pfam" id="PF01381">
    <property type="entry name" value="HTH_3"/>
    <property type="match status" value="1"/>
</dbReference>
<dbReference type="AlphaFoldDB" id="A0A7X2NKL4"/>
<dbReference type="InterPro" id="IPR010982">
    <property type="entry name" value="Lambda_DNA-bd_dom_sf"/>
</dbReference>
<comment type="caution">
    <text evidence="2">The sequence shown here is derived from an EMBL/GenBank/DDBJ whole genome shotgun (WGS) entry which is preliminary data.</text>
</comment>
<gene>
    <name evidence="2" type="ORF">FYJ39_08690</name>
</gene>
<dbReference type="SMART" id="SM00530">
    <property type="entry name" value="HTH_XRE"/>
    <property type="match status" value="1"/>
</dbReference>